<accession>A0A7G3VCD8</accession>
<sequence>MSEKFRVLNTGPNVLQIDRAGHSLAGGETAEVSPEDPDTARHLAAGRLIRLEDPADRKTKTPKTSESGDNK</sequence>
<evidence type="ECO:0000256" key="1">
    <source>
        <dbReference type="SAM" id="MobiDB-lite"/>
    </source>
</evidence>
<protein>
    <submittedName>
        <fullName evidence="2">Uncharacterized protein</fullName>
    </submittedName>
</protein>
<evidence type="ECO:0000313" key="2">
    <source>
        <dbReference type="EMBL" id="QKY79779.1"/>
    </source>
</evidence>
<feature type="compositionally biased region" description="Basic and acidic residues" evidence="1">
    <location>
        <begin position="49"/>
        <end position="59"/>
    </location>
</feature>
<proteinExistence type="predicted"/>
<reference evidence="2 3" key="1">
    <citation type="submission" date="2020-05" db="EMBL/GenBank/DDBJ databases">
        <authorList>
            <person name="Bohanan V.A."/>
            <person name="Brazelton B.R."/>
            <person name="Coffey L.M."/>
            <person name="Donovan A.R."/>
            <person name="Gales A.C."/>
            <person name="Glasscock A.J."/>
            <person name="Grill M."/>
            <person name="Harper M.C."/>
            <person name="Hollowell C.E."/>
            <person name="Liu T.Y."/>
            <person name="Mansour C."/>
            <person name="McDowell A.D."/>
            <person name="Miller T.E."/>
            <person name="Nash A.G."/>
            <person name="Seo J."/>
            <person name="Sherman Z.A."/>
            <person name="Albert R.M."/>
            <person name="Ayala A."/>
            <person name="Monti D.L."/>
            <person name="Garlena R.A."/>
            <person name="Russell D.A."/>
            <person name="Pope W.H."/>
            <person name="Jacobs-Sera D."/>
            <person name="Hatfull G.F."/>
        </authorList>
    </citation>
    <scope>NUCLEOTIDE SEQUENCE [LARGE SCALE GENOMIC DNA]</scope>
</reference>
<feature type="region of interest" description="Disordered" evidence="1">
    <location>
        <begin position="46"/>
        <end position="71"/>
    </location>
</feature>
<gene>
    <name evidence="2" type="primary">13</name>
    <name evidence="2" type="ORF">SEA_BUMBLE_13</name>
</gene>
<dbReference type="Proteomes" id="UP000516407">
    <property type="component" value="Segment"/>
</dbReference>
<keyword evidence="3" id="KW-1185">Reference proteome</keyword>
<name>A0A7G3VCD8_9CAUD</name>
<evidence type="ECO:0000313" key="3">
    <source>
        <dbReference type="Proteomes" id="UP000516407"/>
    </source>
</evidence>
<dbReference type="EMBL" id="MT498055">
    <property type="protein sequence ID" value="QKY79779.1"/>
    <property type="molecule type" value="Genomic_DNA"/>
</dbReference>
<organism evidence="2 3">
    <name type="scientific">Arthrobacter phage Bumble</name>
    <dbReference type="NCBI Taxonomy" id="2743904"/>
    <lineage>
        <taxon>Viruses</taxon>
        <taxon>Duplodnaviria</taxon>
        <taxon>Heunggongvirae</taxon>
        <taxon>Uroviricota</taxon>
        <taxon>Caudoviricetes</taxon>
        <taxon>Berryhillviridae</taxon>
        <taxon>Altadenavirus</taxon>
        <taxon>Altadenavirus bumble</taxon>
    </lineage>
</organism>